<dbReference type="SUPFAM" id="SSF74650">
    <property type="entry name" value="Galactose mutarotase-like"/>
    <property type="match status" value="1"/>
</dbReference>
<reference evidence="1 2" key="1">
    <citation type="submission" date="2020-09" db="EMBL/GenBank/DDBJ databases">
        <title>Flavimobilis rhizosphaerae sp. nov., isolated from rhizosphere soil of Spartina alterniflora.</title>
        <authorList>
            <person name="Hanqin C."/>
        </authorList>
    </citation>
    <scope>NUCLEOTIDE SEQUENCE [LARGE SCALE GENOMIC DNA]</scope>
    <source>
        <strain evidence="1 2">GY 10621</strain>
    </source>
</reference>
<keyword evidence="2" id="KW-1185">Reference proteome</keyword>
<dbReference type="InterPro" id="IPR011013">
    <property type="entry name" value="Gal_mutarotase_sf_dom"/>
</dbReference>
<organism evidence="1 2">
    <name type="scientific">Flavimobilis rhizosphaerae</name>
    <dbReference type="NCBI Taxonomy" id="2775421"/>
    <lineage>
        <taxon>Bacteria</taxon>
        <taxon>Bacillati</taxon>
        <taxon>Actinomycetota</taxon>
        <taxon>Actinomycetes</taxon>
        <taxon>Micrococcales</taxon>
        <taxon>Jonesiaceae</taxon>
        <taxon>Flavimobilis</taxon>
    </lineage>
</organism>
<comment type="caution">
    <text evidence="1">The sequence shown here is derived from an EMBL/GenBank/DDBJ whole genome shotgun (WGS) entry which is preliminary data.</text>
</comment>
<dbReference type="EMBL" id="JACZDF010000001">
    <property type="protein sequence ID" value="MBD9697897.1"/>
    <property type="molecule type" value="Genomic_DNA"/>
</dbReference>
<dbReference type="Pfam" id="PF01263">
    <property type="entry name" value="Aldose_epim"/>
    <property type="match status" value="1"/>
</dbReference>
<dbReference type="InterPro" id="IPR014718">
    <property type="entry name" value="GH-type_carb-bd"/>
</dbReference>
<sequence>MGVLPGAAGALAFVHVRVDGVWRDLLRPTPPTRHHVPSACSSFPLVPWSNRVAACTLTFRGRSWRLPRTAADGTSMHGAVLPYAFSVVEASSTHVTLLFDARTVVGVGFPWRFTTTLTYALTGDGLAVTTTVANVDVEDFPAGFGHHPYLVRELVPGRGDALLELPATGGYALTDAVATGPAGVIPSRADFRAARELGGRFVDDCLVAAPGAPARVVYPGARRDGGDVEVLVEHDDVYGHWVVYVPPGRSYFAVEPATHANGGFALLEAGVPGAGVHVLAPGEELTGRFALRIPVV</sequence>
<dbReference type="Proteomes" id="UP000642107">
    <property type="component" value="Unassembled WGS sequence"/>
</dbReference>
<protein>
    <submittedName>
        <fullName evidence="1">Aldose epimerase</fullName>
    </submittedName>
</protein>
<name>A0ABR9DL49_9MICO</name>
<dbReference type="InterPro" id="IPR008183">
    <property type="entry name" value="Aldose_1/G6P_1-epimerase"/>
</dbReference>
<evidence type="ECO:0000313" key="2">
    <source>
        <dbReference type="Proteomes" id="UP000642107"/>
    </source>
</evidence>
<evidence type="ECO:0000313" key="1">
    <source>
        <dbReference type="EMBL" id="MBD9697897.1"/>
    </source>
</evidence>
<gene>
    <name evidence="1" type="ORF">IGS67_00070</name>
</gene>
<dbReference type="Gene3D" id="2.70.98.10">
    <property type="match status" value="1"/>
</dbReference>
<accession>A0ABR9DL49</accession>
<proteinExistence type="predicted"/>